<dbReference type="AlphaFoldDB" id="A0A0R1NRN0"/>
<organism evidence="1 2">
    <name type="scientific">Lentilactobacillus kisonensis DSM 19906 = JCM 15041</name>
    <dbReference type="NCBI Taxonomy" id="1423766"/>
    <lineage>
        <taxon>Bacteria</taxon>
        <taxon>Bacillati</taxon>
        <taxon>Bacillota</taxon>
        <taxon>Bacilli</taxon>
        <taxon>Lactobacillales</taxon>
        <taxon>Lactobacillaceae</taxon>
        <taxon>Lentilactobacillus</taxon>
    </lineage>
</organism>
<protein>
    <submittedName>
        <fullName evidence="1">Uncharacterized protein</fullName>
    </submittedName>
</protein>
<sequence length="153" mass="17582">MKKLAVMIMMIFGLVIGLGFGTQQASASHYQTVFPKFARGVWYEYNPHHHNYNKIKIYRHRIVEGHWKAIITSKAFDGSHIRKNCVYVSGHKFTAPTSDYSSHSRASMVPGYWRVIHKRGHKCLASAGGAGFGINDTYAFRSRIPYQARFMYY</sequence>
<keyword evidence="2" id="KW-1185">Reference proteome</keyword>
<dbReference type="RefSeq" id="WP_054654982.1">
    <property type="nucleotide sequence ID" value="NZ_AZEB01000002.1"/>
</dbReference>
<proteinExistence type="predicted"/>
<accession>A0A0R1NRN0</accession>
<evidence type="ECO:0000313" key="1">
    <source>
        <dbReference type="EMBL" id="KRL23008.1"/>
    </source>
</evidence>
<name>A0A0R1NRN0_9LACO</name>
<evidence type="ECO:0000313" key="2">
    <source>
        <dbReference type="Proteomes" id="UP000051439"/>
    </source>
</evidence>
<reference evidence="1 2" key="1">
    <citation type="journal article" date="2015" name="Genome Announc.">
        <title>Expanding the biotechnology potential of lactobacilli through comparative genomics of 213 strains and associated genera.</title>
        <authorList>
            <person name="Sun Z."/>
            <person name="Harris H.M."/>
            <person name="McCann A."/>
            <person name="Guo C."/>
            <person name="Argimon S."/>
            <person name="Zhang W."/>
            <person name="Yang X."/>
            <person name="Jeffery I.B."/>
            <person name="Cooney J.C."/>
            <person name="Kagawa T.F."/>
            <person name="Liu W."/>
            <person name="Song Y."/>
            <person name="Salvetti E."/>
            <person name="Wrobel A."/>
            <person name="Rasinkangas P."/>
            <person name="Parkhill J."/>
            <person name="Rea M.C."/>
            <person name="O'Sullivan O."/>
            <person name="Ritari J."/>
            <person name="Douillard F.P."/>
            <person name="Paul Ross R."/>
            <person name="Yang R."/>
            <person name="Briner A.E."/>
            <person name="Felis G.E."/>
            <person name="de Vos W.M."/>
            <person name="Barrangou R."/>
            <person name="Klaenhammer T.R."/>
            <person name="Caufield P.W."/>
            <person name="Cui Y."/>
            <person name="Zhang H."/>
            <person name="O'Toole P.W."/>
        </authorList>
    </citation>
    <scope>NUCLEOTIDE SEQUENCE [LARGE SCALE GENOMIC DNA]</scope>
    <source>
        <strain evidence="1 2">DSM 19906</strain>
    </source>
</reference>
<dbReference type="Proteomes" id="UP000051439">
    <property type="component" value="Unassembled WGS sequence"/>
</dbReference>
<comment type="caution">
    <text evidence="1">The sequence shown here is derived from an EMBL/GenBank/DDBJ whole genome shotgun (WGS) entry which is preliminary data.</text>
</comment>
<gene>
    <name evidence="1" type="ORF">FC98_GL001039</name>
</gene>
<dbReference type="PATRIC" id="fig|1423766.4.peg.1068"/>
<dbReference type="EMBL" id="AZEB01000002">
    <property type="protein sequence ID" value="KRL23008.1"/>
    <property type="molecule type" value="Genomic_DNA"/>
</dbReference>